<keyword evidence="7" id="KW-0804">Transcription</keyword>
<dbReference type="InterPro" id="IPR051446">
    <property type="entry name" value="HTH_trans_reg/aminotransferase"/>
</dbReference>
<comment type="similarity">
    <text evidence="2">In the C-terminal section; belongs to the class-I pyridoxal-phosphate-dependent aminotransferase family.</text>
</comment>
<evidence type="ECO:0000256" key="3">
    <source>
        <dbReference type="ARBA" id="ARBA00022576"/>
    </source>
</evidence>
<proteinExistence type="inferred from homology"/>
<dbReference type="Gene3D" id="3.40.640.10">
    <property type="entry name" value="Type I PLP-dependent aspartate aminotransferase-like (Major domain)"/>
    <property type="match status" value="1"/>
</dbReference>
<dbReference type="PROSITE" id="PS50949">
    <property type="entry name" value="HTH_GNTR"/>
    <property type="match status" value="1"/>
</dbReference>
<dbReference type="Gene3D" id="3.90.1150.10">
    <property type="entry name" value="Aspartate Aminotransferase, domain 1"/>
    <property type="match status" value="1"/>
</dbReference>
<keyword evidence="5" id="KW-0805">Transcription regulation</keyword>
<dbReference type="Proteomes" id="UP001203004">
    <property type="component" value="Unassembled WGS sequence"/>
</dbReference>
<dbReference type="SUPFAM" id="SSF46785">
    <property type="entry name" value="Winged helix' DNA-binding domain"/>
    <property type="match status" value="1"/>
</dbReference>
<dbReference type="EMBL" id="JAMAST010000005">
    <property type="protein sequence ID" value="MCL1631658.1"/>
    <property type="molecule type" value="Genomic_DNA"/>
</dbReference>
<dbReference type="PANTHER" id="PTHR46577">
    <property type="entry name" value="HTH-TYPE TRANSCRIPTIONAL REGULATORY PROTEIN GABR"/>
    <property type="match status" value="1"/>
</dbReference>
<evidence type="ECO:0000256" key="2">
    <source>
        <dbReference type="ARBA" id="ARBA00005384"/>
    </source>
</evidence>
<dbReference type="SMART" id="SM00345">
    <property type="entry name" value="HTH_GNTR"/>
    <property type="match status" value="1"/>
</dbReference>
<evidence type="ECO:0000256" key="4">
    <source>
        <dbReference type="ARBA" id="ARBA00022898"/>
    </source>
</evidence>
<dbReference type="CDD" id="cd00609">
    <property type="entry name" value="AAT_like"/>
    <property type="match status" value="1"/>
</dbReference>
<evidence type="ECO:0000256" key="6">
    <source>
        <dbReference type="ARBA" id="ARBA00023125"/>
    </source>
</evidence>
<dbReference type="GO" id="GO:0008483">
    <property type="term" value="F:transaminase activity"/>
    <property type="evidence" value="ECO:0007669"/>
    <property type="project" value="UniProtKB-KW"/>
</dbReference>
<name>A0ABT0MAH7_9BACL</name>
<feature type="domain" description="HTH gntR-type" evidence="8">
    <location>
        <begin position="11"/>
        <end position="79"/>
    </location>
</feature>
<evidence type="ECO:0000256" key="7">
    <source>
        <dbReference type="ARBA" id="ARBA00023163"/>
    </source>
</evidence>
<comment type="cofactor">
    <cofactor evidence="1">
        <name>pyridoxal 5'-phosphate</name>
        <dbReference type="ChEBI" id="CHEBI:597326"/>
    </cofactor>
</comment>
<evidence type="ECO:0000313" key="10">
    <source>
        <dbReference type="Proteomes" id="UP001203004"/>
    </source>
</evidence>
<comment type="caution">
    <text evidence="9">The sequence shown here is derived from an EMBL/GenBank/DDBJ whole genome shotgun (WGS) entry which is preliminary data.</text>
</comment>
<evidence type="ECO:0000256" key="1">
    <source>
        <dbReference type="ARBA" id="ARBA00001933"/>
    </source>
</evidence>
<keyword evidence="6" id="KW-0238">DNA-binding</keyword>
<dbReference type="InterPro" id="IPR015422">
    <property type="entry name" value="PyrdxlP-dep_Trfase_small"/>
</dbReference>
<organism evidence="9 10">
    <name type="scientific">Sporolactobacillus mangiferae</name>
    <dbReference type="NCBI Taxonomy" id="2940498"/>
    <lineage>
        <taxon>Bacteria</taxon>
        <taxon>Bacillati</taxon>
        <taxon>Bacillota</taxon>
        <taxon>Bacilli</taxon>
        <taxon>Bacillales</taxon>
        <taxon>Sporolactobacillaceae</taxon>
        <taxon>Sporolactobacillus</taxon>
    </lineage>
</organism>
<evidence type="ECO:0000256" key="5">
    <source>
        <dbReference type="ARBA" id="ARBA00023015"/>
    </source>
</evidence>
<dbReference type="RefSeq" id="WP_249100073.1">
    <property type="nucleotide sequence ID" value="NZ_JAMAST010000005.1"/>
</dbReference>
<dbReference type="PRINTS" id="PR00035">
    <property type="entry name" value="HTHGNTR"/>
</dbReference>
<keyword evidence="10" id="KW-1185">Reference proteome</keyword>
<dbReference type="Pfam" id="PF00392">
    <property type="entry name" value="GntR"/>
    <property type="match status" value="1"/>
</dbReference>
<sequence>MNLTINREAATPVYLQIASQIKGQILSGNLPAGFILPPERKLAEFNKISRTTVNKAYEELKALGLVDAQTGRGTVVTEQKVPVSAPKKQQPVLPMSWYPLFDKRMASLNDAVSEIMYMGNQNRVISLAAGIGDPDLYPIADFQRIQREQPITSTHLNFSPVEGYYPLRESISQLMESRNLAVTAKEIMILSGSMQGIDFAARAFLSAGDAVIVEEPTFLQAIECFRATGAKIIGIPMDQEGMRLDVLEAQISRYKPKFIYTIPNFHNPTGITMSMARRKALLKLAYRFQVPILEDDPYGDIAFDQEHPLPIKALDAYGYVIYLSTLSKALFPGLRIGWTIAPEPVMKKFLLLKQITDLHVNTDSQILVDRYLRDGCYGGHLMKILPLYRKKRDAAAELLRQEQSSIHFDFPAGGFYLWCRLPYSVPQKKLLALCGEQGVIYTPGNVFYPQESDGEHWVRLNYTYERIDRLRQGLMVFIKSVKKLSEWNGTRGVSTGARPIV</sequence>
<dbReference type="InterPro" id="IPR000524">
    <property type="entry name" value="Tscrpt_reg_HTH_GntR"/>
</dbReference>
<keyword evidence="3 9" id="KW-0032">Aminotransferase</keyword>
<keyword evidence="4" id="KW-0663">Pyridoxal phosphate</keyword>
<dbReference type="InterPro" id="IPR004839">
    <property type="entry name" value="Aminotransferase_I/II_large"/>
</dbReference>
<dbReference type="SUPFAM" id="SSF53383">
    <property type="entry name" value="PLP-dependent transferases"/>
    <property type="match status" value="1"/>
</dbReference>
<dbReference type="InterPro" id="IPR015424">
    <property type="entry name" value="PyrdxlP-dep_Trfase"/>
</dbReference>
<reference evidence="9 10" key="1">
    <citation type="submission" date="2022-05" db="EMBL/GenBank/DDBJ databases">
        <title>Sporolactobacillus sp nov CPB3-1, isolated from tree bark (Mangifera indica L.).</title>
        <authorList>
            <person name="Phuengjayaem S."/>
            <person name="Tanasupawat S."/>
        </authorList>
    </citation>
    <scope>NUCLEOTIDE SEQUENCE [LARGE SCALE GENOMIC DNA]</scope>
    <source>
        <strain evidence="9 10">CPB3-1</strain>
    </source>
</reference>
<accession>A0ABT0MAH7</accession>
<gene>
    <name evidence="9" type="ORF">M3N64_06810</name>
</gene>
<dbReference type="InterPro" id="IPR036388">
    <property type="entry name" value="WH-like_DNA-bd_sf"/>
</dbReference>
<dbReference type="Pfam" id="PF00155">
    <property type="entry name" value="Aminotran_1_2"/>
    <property type="match status" value="1"/>
</dbReference>
<evidence type="ECO:0000313" key="9">
    <source>
        <dbReference type="EMBL" id="MCL1631658.1"/>
    </source>
</evidence>
<keyword evidence="3 9" id="KW-0808">Transferase</keyword>
<protein>
    <submittedName>
        <fullName evidence="9">PLP-dependent aminotransferase family protein</fullName>
    </submittedName>
</protein>
<dbReference type="InterPro" id="IPR036390">
    <property type="entry name" value="WH_DNA-bd_sf"/>
</dbReference>
<dbReference type="PANTHER" id="PTHR46577:SF2">
    <property type="entry name" value="TRANSCRIPTIONAL REGULATORY PROTEIN"/>
    <property type="match status" value="1"/>
</dbReference>
<dbReference type="CDD" id="cd07377">
    <property type="entry name" value="WHTH_GntR"/>
    <property type="match status" value="1"/>
</dbReference>
<dbReference type="InterPro" id="IPR015421">
    <property type="entry name" value="PyrdxlP-dep_Trfase_major"/>
</dbReference>
<dbReference type="Gene3D" id="1.10.10.10">
    <property type="entry name" value="Winged helix-like DNA-binding domain superfamily/Winged helix DNA-binding domain"/>
    <property type="match status" value="1"/>
</dbReference>
<evidence type="ECO:0000259" key="8">
    <source>
        <dbReference type="PROSITE" id="PS50949"/>
    </source>
</evidence>